<keyword evidence="4" id="KW-1185">Reference proteome</keyword>
<dbReference type="PANTHER" id="PTHR10039:SF17">
    <property type="entry name" value="FUNGAL STAND N-TERMINAL GOODBYE DOMAIN-CONTAINING PROTEIN-RELATED"/>
    <property type="match status" value="1"/>
</dbReference>
<dbReference type="Pfam" id="PF24883">
    <property type="entry name" value="NPHP3_N"/>
    <property type="match status" value="1"/>
</dbReference>
<dbReference type="EMBL" id="JBBXMP010000056">
    <property type="protein sequence ID" value="KAL0064804.1"/>
    <property type="molecule type" value="Genomic_DNA"/>
</dbReference>
<feature type="domain" description="Nephrocystin 3-like N-terminal" evidence="2">
    <location>
        <begin position="43"/>
        <end position="218"/>
    </location>
</feature>
<keyword evidence="1" id="KW-0677">Repeat</keyword>
<gene>
    <name evidence="3" type="ORF">AAF712_008201</name>
</gene>
<dbReference type="InterPro" id="IPR027417">
    <property type="entry name" value="P-loop_NTPase"/>
</dbReference>
<name>A0ABR2ZUJ2_9AGAR</name>
<sequence length="610" mass="68490">MAANPLKSLSDAIAGVGASHKAEQQFSRGECLEGTREKALGMIDEWRKAKSLPICWLSGAAGVGKSAIAMTVANSAENDSGLVASFFFFRSDSRRNDPSALVLTIAHGLTRVSKPSLKIAIGKRIADDPTIFEATLEVQFQELVSKPCMGSRRWRDRLREKWEAMIGTRSASNEPTLVIIDGLDECDDDKTQLRVLSTIASSYQQSPSFPLRFLICSRPESWIREGFCKAPLSQLTTHIPLDEAFLPGRDIERYYQHEFNKLREDAANARIEFPVPWPSEDDLESLVIQSSGQFIYAATAVKFIGSPCTNPIAQLHHILTYTPNQRSSESSKFPELDRLYDIILSNSPNCEELLSILAAILILPPHGSSSPEFIEVLLERSKGEVGPTLRFMHSVLNIQGGNVGISVYHTSFADFLHDPSRSGRFYIDEADRRETFAIQWLKMLRKHIDSNPDIVLNPEDNSIRQVIQRLRQGWVGFCFTDRRPSARLLIERDKLLRSILSAFPNQQALLTTMASVILLPSPRYGSKRPEFIALNDLILGSGAISTMKSLEACLLATPELELEAFLLDFLHNPAKDYCLHDYYLNLPQQRDLLAQRWIRALTPNYQLGER</sequence>
<organism evidence="3 4">
    <name type="scientific">Marasmius tenuissimus</name>
    <dbReference type="NCBI Taxonomy" id="585030"/>
    <lineage>
        <taxon>Eukaryota</taxon>
        <taxon>Fungi</taxon>
        <taxon>Dikarya</taxon>
        <taxon>Basidiomycota</taxon>
        <taxon>Agaricomycotina</taxon>
        <taxon>Agaricomycetes</taxon>
        <taxon>Agaricomycetidae</taxon>
        <taxon>Agaricales</taxon>
        <taxon>Marasmiineae</taxon>
        <taxon>Marasmiaceae</taxon>
        <taxon>Marasmius</taxon>
    </lineage>
</organism>
<accession>A0ABR2ZUJ2</accession>
<dbReference type="PANTHER" id="PTHR10039">
    <property type="entry name" value="AMELOGENIN"/>
    <property type="match status" value="1"/>
</dbReference>
<reference evidence="3 4" key="1">
    <citation type="submission" date="2024-05" db="EMBL/GenBank/DDBJ databases">
        <title>A draft genome resource for the thread blight pathogen Marasmius tenuissimus strain MS-2.</title>
        <authorList>
            <person name="Yulfo-Soto G.E."/>
            <person name="Baruah I.K."/>
            <person name="Amoako-Attah I."/>
            <person name="Bukari Y."/>
            <person name="Meinhardt L.W."/>
            <person name="Bailey B.A."/>
            <person name="Cohen S.P."/>
        </authorList>
    </citation>
    <scope>NUCLEOTIDE SEQUENCE [LARGE SCALE GENOMIC DNA]</scope>
    <source>
        <strain evidence="3 4">MS-2</strain>
    </source>
</reference>
<dbReference type="Gene3D" id="3.40.50.300">
    <property type="entry name" value="P-loop containing nucleotide triphosphate hydrolases"/>
    <property type="match status" value="1"/>
</dbReference>
<evidence type="ECO:0000313" key="3">
    <source>
        <dbReference type="EMBL" id="KAL0064804.1"/>
    </source>
</evidence>
<dbReference type="SUPFAM" id="SSF52540">
    <property type="entry name" value="P-loop containing nucleoside triphosphate hydrolases"/>
    <property type="match status" value="1"/>
</dbReference>
<evidence type="ECO:0000259" key="2">
    <source>
        <dbReference type="Pfam" id="PF24883"/>
    </source>
</evidence>
<dbReference type="InterPro" id="IPR056884">
    <property type="entry name" value="NPHP3-like_N"/>
</dbReference>
<evidence type="ECO:0000313" key="4">
    <source>
        <dbReference type="Proteomes" id="UP001437256"/>
    </source>
</evidence>
<comment type="caution">
    <text evidence="3">The sequence shown here is derived from an EMBL/GenBank/DDBJ whole genome shotgun (WGS) entry which is preliminary data.</text>
</comment>
<proteinExistence type="predicted"/>
<protein>
    <recommendedName>
        <fullName evidence="2">Nephrocystin 3-like N-terminal domain-containing protein</fullName>
    </recommendedName>
</protein>
<evidence type="ECO:0000256" key="1">
    <source>
        <dbReference type="ARBA" id="ARBA00022737"/>
    </source>
</evidence>
<dbReference type="Proteomes" id="UP001437256">
    <property type="component" value="Unassembled WGS sequence"/>
</dbReference>